<dbReference type="AlphaFoldDB" id="A0A178D4A6"/>
<dbReference type="SUPFAM" id="SSF53474">
    <property type="entry name" value="alpha/beta-Hydrolases"/>
    <property type="match status" value="1"/>
</dbReference>
<dbReference type="Pfam" id="PF01738">
    <property type="entry name" value="DLH"/>
    <property type="match status" value="1"/>
</dbReference>
<feature type="domain" description="Dienelactone hydrolase" evidence="1">
    <location>
        <begin position="30"/>
        <end position="199"/>
    </location>
</feature>
<gene>
    <name evidence="2" type="ORF">AYO20_04607</name>
</gene>
<organism evidence="2 3">
    <name type="scientific">Fonsecaea nubica</name>
    <dbReference type="NCBI Taxonomy" id="856822"/>
    <lineage>
        <taxon>Eukaryota</taxon>
        <taxon>Fungi</taxon>
        <taxon>Dikarya</taxon>
        <taxon>Ascomycota</taxon>
        <taxon>Pezizomycotina</taxon>
        <taxon>Eurotiomycetes</taxon>
        <taxon>Chaetothyriomycetidae</taxon>
        <taxon>Chaetothyriales</taxon>
        <taxon>Herpotrichiellaceae</taxon>
        <taxon>Fonsecaea</taxon>
    </lineage>
</organism>
<protein>
    <recommendedName>
        <fullName evidence="1">Dienelactone hydrolase domain-containing protein</fullName>
    </recommendedName>
</protein>
<dbReference type="GO" id="GO:0016787">
    <property type="term" value="F:hydrolase activity"/>
    <property type="evidence" value="ECO:0007669"/>
    <property type="project" value="InterPro"/>
</dbReference>
<evidence type="ECO:0000259" key="1">
    <source>
        <dbReference type="Pfam" id="PF01738"/>
    </source>
</evidence>
<dbReference type="PANTHER" id="PTHR17630">
    <property type="entry name" value="DIENELACTONE HYDROLASE"/>
    <property type="match status" value="1"/>
</dbReference>
<dbReference type="InterPro" id="IPR002925">
    <property type="entry name" value="Dienelactn_hydro"/>
</dbReference>
<dbReference type="EMBL" id="LVCJ01000024">
    <property type="protein sequence ID" value="OAL36193.1"/>
    <property type="molecule type" value="Genomic_DNA"/>
</dbReference>
<keyword evidence="3" id="KW-1185">Reference proteome</keyword>
<dbReference type="PANTHER" id="PTHR17630:SF44">
    <property type="entry name" value="PROTEIN AIM2"/>
    <property type="match status" value="1"/>
</dbReference>
<comment type="caution">
    <text evidence="2">The sequence shown here is derived from an EMBL/GenBank/DDBJ whole genome shotgun (WGS) entry which is preliminary data.</text>
</comment>
<sequence>MTSNRPDTCCYKGFKHEGEATGQMEQWGDFEVYVKYPENKSTERAILFLTDVIGHRSINSQLLADQFAANGYFVVMPDLFYGDAIELNQLGELDIPKWFGGGYSARGIGHDASIVDPIVETCLSQMRLKHHCKKIGAVGYCFGAKYVVRFLRPDQAKIDVGYGAHPSQIARDELQAIKGPFAIAAAAHDHVFPPEKRHERHPQNRPWFAFLAITCDDRNCQNLVGDALKAISDKAWITTEERSSAIGKMVDVIMEAPEE</sequence>
<name>A0A178D4A6_9EURO</name>
<reference evidence="2 3" key="1">
    <citation type="submission" date="2016-03" db="EMBL/GenBank/DDBJ databases">
        <title>The draft genome sequence of Fonsecaea nubica causative agent of cutaneous subcutaneous infection in human host.</title>
        <authorList>
            <person name="Costa F."/>
            <person name="Sybren D.H."/>
            <person name="Raittz R.T."/>
            <person name="Weiss V.A."/>
            <person name="Leao A.C."/>
            <person name="Gomes R."/>
            <person name="De Souza E.M."/>
            <person name="Pedrosa F.O."/>
            <person name="Steffens M.B."/>
            <person name="Bombassaro A."/>
            <person name="Tadra-Sfeir M.Z."/>
            <person name="Moreno L.F."/>
            <person name="Najafzadeh M.J."/>
            <person name="Felipe M.S."/>
            <person name="Teixeira M."/>
            <person name="Sun J."/>
            <person name="Xi L."/>
            <person name="Castro M.A."/>
            <person name="Vicente V.A."/>
        </authorList>
    </citation>
    <scope>NUCLEOTIDE SEQUENCE [LARGE SCALE GENOMIC DNA]</scope>
    <source>
        <strain evidence="2 3">CBS 269.64</strain>
    </source>
</reference>
<dbReference type="OrthoDB" id="17560at2759"/>
<dbReference type="Gene3D" id="3.40.50.1820">
    <property type="entry name" value="alpha/beta hydrolase"/>
    <property type="match status" value="1"/>
</dbReference>
<evidence type="ECO:0000313" key="3">
    <source>
        <dbReference type="Proteomes" id="UP000185904"/>
    </source>
</evidence>
<proteinExistence type="predicted"/>
<dbReference type="GeneID" id="34588025"/>
<evidence type="ECO:0000313" key="2">
    <source>
        <dbReference type="EMBL" id="OAL36193.1"/>
    </source>
</evidence>
<dbReference type="Proteomes" id="UP000185904">
    <property type="component" value="Unassembled WGS sequence"/>
</dbReference>
<dbReference type="InterPro" id="IPR029058">
    <property type="entry name" value="AB_hydrolase_fold"/>
</dbReference>
<accession>A0A178D4A6</accession>
<dbReference type="RefSeq" id="XP_022501205.1">
    <property type="nucleotide sequence ID" value="XM_022642903.1"/>
</dbReference>